<dbReference type="InterPro" id="IPR016166">
    <property type="entry name" value="FAD-bd_PCMH"/>
</dbReference>
<keyword evidence="5" id="KW-0732">Signal</keyword>
<feature type="signal peptide" evidence="5">
    <location>
        <begin position="1"/>
        <end position="33"/>
    </location>
</feature>
<dbReference type="InterPro" id="IPR036318">
    <property type="entry name" value="FAD-bd_PCMH-like_sf"/>
</dbReference>
<dbReference type="Gene3D" id="3.30.465.10">
    <property type="match status" value="1"/>
</dbReference>
<dbReference type="AlphaFoldDB" id="A0AAD6V447"/>
<evidence type="ECO:0000313" key="8">
    <source>
        <dbReference type="Proteomes" id="UP001219525"/>
    </source>
</evidence>
<dbReference type="SUPFAM" id="SSF56176">
    <property type="entry name" value="FAD-binding/transporter-associated domain-like"/>
    <property type="match status" value="1"/>
</dbReference>
<evidence type="ECO:0000256" key="3">
    <source>
        <dbReference type="ARBA" id="ARBA00022827"/>
    </source>
</evidence>
<dbReference type="Pfam" id="PF01565">
    <property type="entry name" value="FAD_binding_4"/>
    <property type="match status" value="1"/>
</dbReference>
<dbReference type="Proteomes" id="UP001219525">
    <property type="component" value="Unassembled WGS sequence"/>
</dbReference>
<gene>
    <name evidence="7" type="ORF">GGX14DRAFT_370292</name>
</gene>
<evidence type="ECO:0000256" key="2">
    <source>
        <dbReference type="ARBA" id="ARBA00022630"/>
    </source>
</evidence>
<dbReference type="EMBL" id="JARJCW010000054">
    <property type="protein sequence ID" value="KAJ7202521.1"/>
    <property type="molecule type" value="Genomic_DNA"/>
</dbReference>
<sequence length="507" mass="53306">MRPLRTYAGKPKNLDAIMMLLGTALLLAAVVHASPSGPCTTISTLVSANANVYWPNSTEYTLAIEHWLLSSIEAPQCVVEPSSAADIGAILKNVDATHTPFAVKGGGHTSNKGFSSTTGVHISLAQFNYTNLDAGAETVAIGAGTKWISVYTALDGTGLNVVGGRNPAVGVAGLTLGGGYSWKTNAHGLVIDNLLKINIVLPNGTATTASATHNADLFFALKGGFNNFGVVTEFTFRAIPQDLVYGGHLTYSAAQMAAVNAAVVTFEQNNTDARAAIVHGITSTPTNGTFGAPFPAVQLFYDGSVLPEGMFADFFVIPTVSNDFGGPMSFLTWSGTDGGVSGLRGVFHAFSTLPHTPEFLQDVVDEVSAFAAKLGPRSAAFLSVAIEPFMQSALNTSNAASSAYPPVRIPVLLPSNIFFGYTDATQDGAFHTAIAQMQANIIAKAAARGIMYPQSDGGSIYPNYALAGEGGAYVREFWGEDHLKRMKEVRERIDPRGVMRLAGGWKV</sequence>
<dbReference type="InterPro" id="IPR016167">
    <property type="entry name" value="FAD-bd_PCMH_sub1"/>
</dbReference>
<keyword evidence="3" id="KW-0274">FAD</keyword>
<reference evidence="7" key="1">
    <citation type="submission" date="2023-03" db="EMBL/GenBank/DDBJ databases">
        <title>Massive genome expansion in bonnet fungi (Mycena s.s.) driven by repeated elements and novel gene families across ecological guilds.</title>
        <authorList>
            <consortium name="Lawrence Berkeley National Laboratory"/>
            <person name="Harder C.B."/>
            <person name="Miyauchi S."/>
            <person name="Viragh M."/>
            <person name="Kuo A."/>
            <person name="Thoen E."/>
            <person name="Andreopoulos B."/>
            <person name="Lu D."/>
            <person name="Skrede I."/>
            <person name="Drula E."/>
            <person name="Henrissat B."/>
            <person name="Morin E."/>
            <person name="Kohler A."/>
            <person name="Barry K."/>
            <person name="LaButti K."/>
            <person name="Morin E."/>
            <person name="Salamov A."/>
            <person name="Lipzen A."/>
            <person name="Mereny Z."/>
            <person name="Hegedus B."/>
            <person name="Baldrian P."/>
            <person name="Stursova M."/>
            <person name="Weitz H."/>
            <person name="Taylor A."/>
            <person name="Grigoriev I.V."/>
            <person name="Nagy L.G."/>
            <person name="Martin F."/>
            <person name="Kauserud H."/>
        </authorList>
    </citation>
    <scope>NUCLEOTIDE SEQUENCE</scope>
    <source>
        <strain evidence="7">9144</strain>
    </source>
</reference>
<dbReference type="InterPro" id="IPR016169">
    <property type="entry name" value="FAD-bd_PCMH_sub2"/>
</dbReference>
<protein>
    <submittedName>
        <fullName evidence="7">FAD-binding domain-containing protein</fullName>
    </submittedName>
</protein>
<dbReference type="InterPro" id="IPR006094">
    <property type="entry name" value="Oxid_FAD_bind_N"/>
</dbReference>
<dbReference type="GO" id="GO:0016491">
    <property type="term" value="F:oxidoreductase activity"/>
    <property type="evidence" value="ECO:0007669"/>
    <property type="project" value="UniProtKB-KW"/>
</dbReference>
<dbReference type="PANTHER" id="PTHR42973:SF13">
    <property type="entry name" value="FAD-BINDING PCMH-TYPE DOMAIN-CONTAINING PROTEIN"/>
    <property type="match status" value="1"/>
</dbReference>
<comment type="similarity">
    <text evidence="1">Belongs to the oxygen-dependent FAD-linked oxidoreductase family.</text>
</comment>
<keyword evidence="8" id="KW-1185">Reference proteome</keyword>
<evidence type="ECO:0000259" key="6">
    <source>
        <dbReference type="PROSITE" id="PS51387"/>
    </source>
</evidence>
<keyword evidence="4" id="KW-0560">Oxidoreductase</keyword>
<accession>A0AAD6V447</accession>
<dbReference type="InterPro" id="IPR050416">
    <property type="entry name" value="FAD-linked_Oxidoreductase"/>
</dbReference>
<evidence type="ECO:0000256" key="4">
    <source>
        <dbReference type="ARBA" id="ARBA00023002"/>
    </source>
</evidence>
<feature type="domain" description="FAD-binding PCMH-type" evidence="6">
    <location>
        <begin position="71"/>
        <end position="241"/>
    </location>
</feature>
<feature type="chain" id="PRO_5042026633" evidence="5">
    <location>
        <begin position="34"/>
        <end position="507"/>
    </location>
</feature>
<evidence type="ECO:0000256" key="1">
    <source>
        <dbReference type="ARBA" id="ARBA00005466"/>
    </source>
</evidence>
<dbReference type="PANTHER" id="PTHR42973">
    <property type="entry name" value="BINDING OXIDOREDUCTASE, PUTATIVE (AFU_ORTHOLOGUE AFUA_1G17690)-RELATED"/>
    <property type="match status" value="1"/>
</dbReference>
<organism evidence="7 8">
    <name type="scientific">Mycena pura</name>
    <dbReference type="NCBI Taxonomy" id="153505"/>
    <lineage>
        <taxon>Eukaryota</taxon>
        <taxon>Fungi</taxon>
        <taxon>Dikarya</taxon>
        <taxon>Basidiomycota</taxon>
        <taxon>Agaricomycotina</taxon>
        <taxon>Agaricomycetes</taxon>
        <taxon>Agaricomycetidae</taxon>
        <taxon>Agaricales</taxon>
        <taxon>Marasmiineae</taxon>
        <taxon>Mycenaceae</taxon>
        <taxon>Mycena</taxon>
    </lineage>
</organism>
<dbReference type="Gene3D" id="3.40.462.20">
    <property type="match status" value="1"/>
</dbReference>
<evidence type="ECO:0000313" key="7">
    <source>
        <dbReference type="EMBL" id="KAJ7202521.1"/>
    </source>
</evidence>
<dbReference type="Gene3D" id="3.30.43.10">
    <property type="entry name" value="Uridine Diphospho-n-acetylenolpyruvylglucosamine Reductase, domain 2"/>
    <property type="match status" value="1"/>
</dbReference>
<dbReference type="PROSITE" id="PS51387">
    <property type="entry name" value="FAD_PCMH"/>
    <property type="match status" value="1"/>
</dbReference>
<keyword evidence="2" id="KW-0285">Flavoprotein</keyword>
<proteinExistence type="inferred from homology"/>
<dbReference type="GO" id="GO:0071949">
    <property type="term" value="F:FAD binding"/>
    <property type="evidence" value="ECO:0007669"/>
    <property type="project" value="InterPro"/>
</dbReference>
<evidence type="ECO:0000256" key="5">
    <source>
        <dbReference type="SAM" id="SignalP"/>
    </source>
</evidence>
<comment type="caution">
    <text evidence="7">The sequence shown here is derived from an EMBL/GenBank/DDBJ whole genome shotgun (WGS) entry which is preliminary data.</text>
</comment>
<name>A0AAD6V447_9AGAR</name>